<proteinExistence type="predicted"/>
<accession>A0A6G4W7F6</accession>
<dbReference type="AlphaFoldDB" id="A0A6G4W7F6"/>
<comment type="caution">
    <text evidence="1">The sequence shown here is derived from an EMBL/GenBank/DDBJ whole genome shotgun (WGS) entry which is preliminary data.</text>
</comment>
<protein>
    <submittedName>
        <fullName evidence="1">Uncharacterized protein</fullName>
    </submittedName>
</protein>
<keyword evidence="2" id="KW-1185">Reference proteome</keyword>
<name>A0A6G4W7F6_9HYPH</name>
<dbReference type="EMBL" id="JAAKZF010000002">
    <property type="protein sequence ID" value="NGO50258.1"/>
    <property type="molecule type" value="Genomic_DNA"/>
</dbReference>
<organism evidence="1 2">
    <name type="scientific">Allomesorhizobium camelthorni</name>
    <dbReference type="NCBI Taxonomy" id="475069"/>
    <lineage>
        <taxon>Bacteria</taxon>
        <taxon>Pseudomonadati</taxon>
        <taxon>Pseudomonadota</taxon>
        <taxon>Alphaproteobacteria</taxon>
        <taxon>Hyphomicrobiales</taxon>
        <taxon>Phyllobacteriaceae</taxon>
        <taxon>Allomesorhizobium</taxon>
    </lineage>
</organism>
<evidence type="ECO:0000313" key="2">
    <source>
        <dbReference type="Proteomes" id="UP001642900"/>
    </source>
</evidence>
<dbReference type="Proteomes" id="UP001642900">
    <property type="component" value="Unassembled WGS sequence"/>
</dbReference>
<sequence length="52" mass="5690">MDVGIRELADWKSIVAPTQLAQLLPAFPLQHRVSGLLISLQPPVSDLLISLQ</sequence>
<evidence type="ECO:0000313" key="1">
    <source>
        <dbReference type="EMBL" id="NGO50258.1"/>
    </source>
</evidence>
<dbReference type="RefSeq" id="WP_165023440.1">
    <property type="nucleotide sequence ID" value="NZ_JAAKZF010000002.1"/>
</dbReference>
<reference evidence="1 2" key="1">
    <citation type="submission" date="2020-02" db="EMBL/GenBank/DDBJ databases">
        <title>Genome sequence of strain CCNWXJ40-4.</title>
        <authorList>
            <person name="Gao J."/>
            <person name="Sun J."/>
        </authorList>
    </citation>
    <scope>NUCLEOTIDE SEQUENCE [LARGE SCALE GENOMIC DNA]</scope>
    <source>
        <strain evidence="1 2">CCNWXJ 40-4</strain>
    </source>
</reference>
<gene>
    <name evidence="1" type="ORF">G6N73_03535</name>
</gene>